<evidence type="ECO:0000259" key="9">
    <source>
        <dbReference type="PROSITE" id="PS50011"/>
    </source>
</evidence>
<dbReference type="Gene3D" id="3.30.200.20">
    <property type="entry name" value="Phosphorylase Kinase, domain 1"/>
    <property type="match status" value="1"/>
</dbReference>
<organism evidence="10 11">
    <name type="scientific">Plasmodium reichenowi</name>
    <dbReference type="NCBI Taxonomy" id="5854"/>
    <lineage>
        <taxon>Eukaryota</taxon>
        <taxon>Sar</taxon>
        <taxon>Alveolata</taxon>
        <taxon>Apicomplexa</taxon>
        <taxon>Aconoidasida</taxon>
        <taxon>Haemosporida</taxon>
        <taxon>Plasmodiidae</taxon>
        <taxon>Plasmodium</taxon>
        <taxon>Plasmodium (Laverania)</taxon>
    </lineage>
</organism>
<feature type="compositionally biased region" description="Low complexity" evidence="8">
    <location>
        <begin position="693"/>
        <end position="706"/>
    </location>
</feature>
<comment type="similarity">
    <text evidence="1">Belongs to the protein kinase superfamily. CMGC Ser/Thr protein kinase family. GSK-3 subfamily.</text>
</comment>
<keyword evidence="2" id="KW-0723">Serine/threonine-protein kinase</keyword>
<dbReference type="GO" id="GO:0030154">
    <property type="term" value="P:cell differentiation"/>
    <property type="evidence" value="ECO:0007669"/>
    <property type="project" value="TreeGrafter"/>
</dbReference>
<dbReference type="InterPro" id="IPR008271">
    <property type="entry name" value="Ser/Thr_kinase_AS"/>
</dbReference>
<dbReference type="VEuPathDB" id="PlasmoDB:PRG01_0824000"/>
<evidence type="ECO:0000313" key="10">
    <source>
        <dbReference type="EMBL" id="SOV78554.1"/>
    </source>
</evidence>
<dbReference type="EMBL" id="LT969571">
    <property type="protein sequence ID" value="SOV78554.1"/>
    <property type="molecule type" value="Genomic_DNA"/>
</dbReference>
<dbReference type="GO" id="GO:0005634">
    <property type="term" value="C:nucleus"/>
    <property type="evidence" value="ECO:0007669"/>
    <property type="project" value="TreeGrafter"/>
</dbReference>
<dbReference type="AlphaFoldDB" id="A0A2P9DC15"/>
<dbReference type="InterPro" id="IPR017441">
    <property type="entry name" value="Protein_kinase_ATP_BS"/>
</dbReference>
<dbReference type="PROSITE" id="PS00107">
    <property type="entry name" value="PROTEIN_KINASE_ATP"/>
    <property type="match status" value="1"/>
</dbReference>
<dbReference type="InterPro" id="IPR011009">
    <property type="entry name" value="Kinase-like_dom_sf"/>
</dbReference>
<reference evidence="10 11" key="1">
    <citation type="submission" date="2016-09" db="EMBL/GenBank/DDBJ databases">
        <authorList>
            <consortium name="Pathogen Informatics"/>
        </authorList>
    </citation>
    <scope>NUCLEOTIDE SEQUENCE [LARGE SCALE GENOMIC DNA]</scope>
</reference>
<keyword evidence="3" id="KW-0808">Transferase</keyword>
<evidence type="ECO:0000256" key="1">
    <source>
        <dbReference type="ARBA" id="ARBA00005527"/>
    </source>
</evidence>
<feature type="compositionally biased region" description="Low complexity" evidence="8">
    <location>
        <begin position="202"/>
        <end position="236"/>
    </location>
</feature>
<dbReference type="GO" id="GO:0007165">
    <property type="term" value="P:signal transduction"/>
    <property type="evidence" value="ECO:0007669"/>
    <property type="project" value="TreeGrafter"/>
</dbReference>
<evidence type="ECO:0000256" key="5">
    <source>
        <dbReference type="ARBA" id="ARBA00022777"/>
    </source>
</evidence>
<dbReference type="SMART" id="SM00220">
    <property type="entry name" value="S_TKc"/>
    <property type="match status" value="1"/>
</dbReference>
<evidence type="ECO:0000256" key="3">
    <source>
        <dbReference type="ARBA" id="ARBA00022679"/>
    </source>
</evidence>
<gene>
    <name evidence="10" type="ORF">PRG01_0824000</name>
</gene>
<evidence type="ECO:0000313" key="11">
    <source>
        <dbReference type="Proteomes" id="UP000240500"/>
    </source>
</evidence>
<keyword evidence="6 7" id="KW-0067">ATP-binding</keyword>
<dbReference type="Proteomes" id="UP000240500">
    <property type="component" value="Chromosome 8"/>
</dbReference>
<evidence type="ECO:0000256" key="4">
    <source>
        <dbReference type="ARBA" id="ARBA00022741"/>
    </source>
</evidence>
<dbReference type="Pfam" id="PF00069">
    <property type="entry name" value="Pkinase"/>
    <property type="match status" value="3"/>
</dbReference>
<feature type="binding site" evidence="7">
    <location>
        <position position="64"/>
    </location>
    <ligand>
        <name>ATP</name>
        <dbReference type="ChEBI" id="CHEBI:30616"/>
    </ligand>
</feature>
<evidence type="ECO:0000256" key="6">
    <source>
        <dbReference type="ARBA" id="ARBA00022840"/>
    </source>
</evidence>
<keyword evidence="4 7" id="KW-0547">Nucleotide-binding</keyword>
<dbReference type="PANTHER" id="PTHR24057:SF0">
    <property type="entry name" value="PROTEIN KINASE SHAGGY-RELATED"/>
    <property type="match status" value="1"/>
</dbReference>
<evidence type="ECO:0000256" key="8">
    <source>
        <dbReference type="SAM" id="MobiDB-lite"/>
    </source>
</evidence>
<dbReference type="SUPFAM" id="SSF56112">
    <property type="entry name" value="Protein kinase-like (PK-like)"/>
    <property type="match status" value="2"/>
</dbReference>
<feature type="domain" description="Protein kinase" evidence="9">
    <location>
        <begin position="35"/>
        <end position="880"/>
    </location>
</feature>
<dbReference type="Gene3D" id="1.10.510.10">
    <property type="entry name" value="Transferase(Phosphotransferase) domain 1"/>
    <property type="match status" value="2"/>
</dbReference>
<protein>
    <submittedName>
        <fullName evidence="10">Protein kinase 1</fullName>
    </submittedName>
</protein>
<sequence length="962" mass="113039">MDLIKIYKRNEIIKDYVNIYFDDEKSENSNKNLSYKILHIIGHGVYGVVYKADCLNNCSIVALKQTYQKSTRIFKEIEIMKKLKHPNIVKLKHAFYTSTSDGGVYVHMVMEYGNTDLASSLYYITLKDSKEFLKDSFDLDNYNYEDYDDNKSDKDMLPNDQQKSDFYYYESVPNRNEEMTAKEKSGINPGNNNMIVKGMVHSNNNNNNNNNNNRDNNRDNNNSSSSSSSSSSIRNDVQVNNTPSDEDMESCNYIKNNRRINIINHFKKSFFNENINNICSCHNISDFIKKSFLNENQIKIYLYQLIRATLYLHSLCITHRDIKPQNILIFLNKTNKMKSNKTYINNKKCLICIQNNFNIQYIMKKKYNNQFNMFEFNNDMKDTRDEMYNLHKTSDVSEISCDDKILNSNDISSCYKINNYNNILYNSHNKSMNEQNYCEEVRNHDHVNDPCYNMSNIKNNLHDKNKKENHTIDDDIPGNHNFSLKNQKQDNLQVCKNYDKKKVLAVQEMQLSDMNKYEGSITPSNDYNKYYKDCLNNNNNNNLMSNHDDCSGKNNLHLKRLVSMTNLNQRNYYMIINDNTDKICDKSITYDDDITKKKNKANIDKLNIDKLNIDKLNIDKLNIDKLNIDKSNIDKLNIDKSNIDKLNIDKLNIDKLNIDKLNIDKLNIDKLNIDKSENDIISENKDTQIAPTNNSNNNNNNNNNNCGDDDNFNHDDLPDQQSLDKLYINSIMYKYIKLCDFNTSIKLKENYKYFSYVCSRYYRAPELLFGSNYYSQAIDTWSIGCVMGELLLGKPLFLGECASDQLVEIIKILGTPNDEDFLSFRSVYKNIKFPDIKPITLEKVIRHNCSKESLDLLSELLQFNPQKRIKLCHALLHNYFDDIRNLKVFQKDINTYDKYKLPYNTNCFNFTKEELLHFTIEERKILIPQHVRQNKSDEVMQYIDMTPDHFDKLYPNKIHLTC</sequence>
<dbReference type="VEuPathDB" id="PlasmoDB:PRCDC_0820400"/>
<dbReference type="GO" id="GO:0004674">
    <property type="term" value="F:protein serine/threonine kinase activity"/>
    <property type="evidence" value="ECO:0007669"/>
    <property type="project" value="UniProtKB-KW"/>
</dbReference>
<accession>A0A2P9DC15</accession>
<proteinExistence type="inferred from homology"/>
<dbReference type="InterPro" id="IPR000719">
    <property type="entry name" value="Prot_kinase_dom"/>
</dbReference>
<dbReference type="OrthoDB" id="63265at2759"/>
<dbReference type="GO" id="GO:0005524">
    <property type="term" value="F:ATP binding"/>
    <property type="evidence" value="ECO:0007669"/>
    <property type="project" value="UniProtKB-UniRule"/>
</dbReference>
<dbReference type="PANTHER" id="PTHR24057">
    <property type="entry name" value="GLYCOGEN SYNTHASE KINASE-3 ALPHA"/>
    <property type="match status" value="1"/>
</dbReference>
<evidence type="ECO:0000256" key="7">
    <source>
        <dbReference type="PROSITE-ProRule" id="PRU10141"/>
    </source>
</evidence>
<dbReference type="GO" id="GO:0005737">
    <property type="term" value="C:cytoplasm"/>
    <property type="evidence" value="ECO:0007669"/>
    <property type="project" value="TreeGrafter"/>
</dbReference>
<name>A0A2P9DC15_PLARE</name>
<dbReference type="PROSITE" id="PS00108">
    <property type="entry name" value="PROTEIN_KINASE_ST"/>
    <property type="match status" value="1"/>
</dbReference>
<dbReference type="InterPro" id="IPR050591">
    <property type="entry name" value="GSK-3"/>
</dbReference>
<dbReference type="PROSITE" id="PS50011">
    <property type="entry name" value="PROTEIN_KINASE_DOM"/>
    <property type="match status" value="1"/>
</dbReference>
<evidence type="ECO:0000256" key="2">
    <source>
        <dbReference type="ARBA" id="ARBA00022527"/>
    </source>
</evidence>
<feature type="region of interest" description="Disordered" evidence="8">
    <location>
        <begin position="686"/>
        <end position="714"/>
    </location>
</feature>
<feature type="region of interest" description="Disordered" evidence="8">
    <location>
        <begin position="179"/>
        <end position="249"/>
    </location>
</feature>
<keyword evidence="5 10" id="KW-0418">Kinase</keyword>